<comment type="caution">
    <text evidence="1">The sequence shown here is derived from an EMBL/GenBank/DDBJ whole genome shotgun (WGS) entry which is preliminary data.</text>
</comment>
<dbReference type="Proteomes" id="UP000601435">
    <property type="component" value="Unassembled WGS sequence"/>
</dbReference>
<evidence type="ECO:0000313" key="1">
    <source>
        <dbReference type="EMBL" id="CAE7854752.1"/>
    </source>
</evidence>
<reference evidence="1" key="1">
    <citation type="submission" date="2021-02" db="EMBL/GenBank/DDBJ databases">
        <authorList>
            <person name="Dougan E. K."/>
            <person name="Rhodes N."/>
            <person name="Thang M."/>
            <person name="Chan C."/>
        </authorList>
    </citation>
    <scope>NUCLEOTIDE SEQUENCE</scope>
</reference>
<keyword evidence="2" id="KW-1185">Reference proteome</keyword>
<sequence length="77" mass="8468">VRQGCAVHLYDTIHAGAADAISGLWFQTHVLRRGLDLERAGRGNCRELPLGDGAGHPLQQYQHQYLSSSSVSHYSTH</sequence>
<evidence type="ECO:0000313" key="2">
    <source>
        <dbReference type="Proteomes" id="UP000601435"/>
    </source>
</evidence>
<organism evidence="1 2">
    <name type="scientific">Symbiodinium necroappetens</name>
    <dbReference type="NCBI Taxonomy" id="1628268"/>
    <lineage>
        <taxon>Eukaryota</taxon>
        <taxon>Sar</taxon>
        <taxon>Alveolata</taxon>
        <taxon>Dinophyceae</taxon>
        <taxon>Suessiales</taxon>
        <taxon>Symbiodiniaceae</taxon>
        <taxon>Symbiodinium</taxon>
    </lineage>
</organism>
<dbReference type="EMBL" id="CAJNJA010055186">
    <property type="protein sequence ID" value="CAE7854752.1"/>
    <property type="molecule type" value="Genomic_DNA"/>
</dbReference>
<gene>
    <name evidence="1" type="ORF">SNEC2469_LOCUS26774</name>
</gene>
<feature type="non-terminal residue" evidence="1">
    <location>
        <position position="1"/>
    </location>
</feature>
<proteinExistence type="predicted"/>
<name>A0A813A6A8_9DINO</name>
<accession>A0A813A6A8</accession>
<dbReference type="AlphaFoldDB" id="A0A813A6A8"/>
<protein>
    <submittedName>
        <fullName evidence="1">Uncharacterized protein</fullName>
    </submittedName>
</protein>